<gene>
    <name evidence="5" type="ORF">PLEOSDRAFT_1087691</name>
</gene>
<dbReference type="Pfam" id="PF23798">
    <property type="entry name" value="Beta-prop_SPT8"/>
    <property type="match status" value="1"/>
</dbReference>
<dbReference type="STRING" id="1137138.A0A067NYK3"/>
<keyword evidence="1" id="KW-0853">WD repeat</keyword>
<evidence type="ECO:0000259" key="4">
    <source>
        <dbReference type="Pfam" id="PF23798"/>
    </source>
</evidence>
<proteinExistence type="predicted"/>
<evidence type="ECO:0000313" key="6">
    <source>
        <dbReference type="Proteomes" id="UP000027073"/>
    </source>
</evidence>
<feature type="compositionally biased region" description="Polar residues" evidence="3">
    <location>
        <begin position="35"/>
        <end position="45"/>
    </location>
</feature>
<dbReference type="HOGENOM" id="CLU_1050195_0_0_1"/>
<dbReference type="Gene3D" id="2.130.10.10">
    <property type="entry name" value="YVTN repeat-like/Quinoprotein amine dehydrogenase"/>
    <property type="match status" value="1"/>
</dbReference>
<accession>A0A067NYK3</accession>
<reference evidence="6" key="1">
    <citation type="journal article" date="2014" name="Proc. Natl. Acad. Sci. U.S.A.">
        <title>Extensive sampling of basidiomycete genomes demonstrates inadequacy of the white-rot/brown-rot paradigm for wood decay fungi.</title>
        <authorList>
            <person name="Riley R."/>
            <person name="Salamov A.A."/>
            <person name="Brown D.W."/>
            <person name="Nagy L.G."/>
            <person name="Floudas D."/>
            <person name="Held B.W."/>
            <person name="Levasseur A."/>
            <person name="Lombard V."/>
            <person name="Morin E."/>
            <person name="Otillar R."/>
            <person name="Lindquist E.A."/>
            <person name="Sun H."/>
            <person name="LaButti K.M."/>
            <person name="Schmutz J."/>
            <person name="Jabbour D."/>
            <person name="Luo H."/>
            <person name="Baker S.E."/>
            <person name="Pisabarro A.G."/>
            <person name="Walton J.D."/>
            <person name="Blanchette R.A."/>
            <person name="Henrissat B."/>
            <person name="Martin F."/>
            <person name="Cullen D."/>
            <person name="Hibbett D.S."/>
            <person name="Grigoriev I.V."/>
        </authorList>
    </citation>
    <scope>NUCLEOTIDE SEQUENCE [LARGE SCALE GENOMIC DNA]</scope>
    <source>
        <strain evidence="6">PC15</strain>
    </source>
</reference>
<sequence length="265" mass="28877">MDQTDAKSDASFDPLFDDDPLFNEDATERVPRTQDAISRGQQLNVAANAEATQAKPQPPRAAAAPKNAPPLLEQNSYISYSPDMLMTVYIDGQIVLWDKRVHSPGTGVGRLWMSERTPPWCLSACWSADGNQIYAGRRNGSVDIWDVRQAGGSTSNPRLMKTLRNPPSSGAVSSVVAFPDSRHIACASVDNLRLWNVAEANEPDASGKMKSGVQFKIIPGHHGGIISQMVVDPGARFLVSASGNRGWPYGDSTRTVFVHEIKRFN</sequence>
<dbReference type="PANTHER" id="PTHR22847">
    <property type="entry name" value="WD40 REPEAT PROTEIN"/>
    <property type="match status" value="1"/>
</dbReference>
<dbReference type="VEuPathDB" id="FungiDB:PLEOSDRAFT_1087691"/>
<dbReference type="PANTHER" id="PTHR22847:SF637">
    <property type="entry name" value="WD REPEAT DOMAIN 5B"/>
    <property type="match status" value="1"/>
</dbReference>
<dbReference type="SUPFAM" id="SSF50978">
    <property type="entry name" value="WD40 repeat-like"/>
    <property type="match status" value="1"/>
</dbReference>
<feature type="domain" description="Transcription factor spt8 beta-propeller" evidence="4">
    <location>
        <begin position="67"/>
        <end position="261"/>
    </location>
</feature>
<organism evidence="5 6">
    <name type="scientific">Pleurotus ostreatus (strain PC15)</name>
    <name type="common">Oyster mushroom</name>
    <dbReference type="NCBI Taxonomy" id="1137138"/>
    <lineage>
        <taxon>Eukaryota</taxon>
        <taxon>Fungi</taxon>
        <taxon>Dikarya</taxon>
        <taxon>Basidiomycota</taxon>
        <taxon>Agaricomycotina</taxon>
        <taxon>Agaricomycetes</taxon>
        <taxon>Agaricomycetidae</taxon>
        <taxon>Agaricales</taxon>
        <taxon>Pleurotineae</taxon>
        <taxon>Pleurotaceae</taxon>
        <taxon>Pleurotus</taxon>
    </lineage>
</organism>
<evidence type="ECO:0000256" key="2">
    <source>
        <dbReference type="ARBA" id="ARBA00022737"/>
    </source>
</evidence>
<protein>
    <recommendedName>
        <fullName evidence="4">Transcription factor spt8 beta-propeller domain-containing protein</fullName>
    </recommendedName>
</protein>
<dbReference type="InParanoid" id="A0A067NYK3"/>
<dbReference type="SMART" id="SM00320">
    <property type="entry name" value="WD40"/>
    <property type="match status" value="4"/>
</dbReference>
<dbReference type="GO" id="GO:0000124">
    <property type="term" value="C:SAGA complex"/>
    <property type="evidence" value="ECO:0007669"/>
    <property type="project" value="TreeGrafter"/>
</dbReference>
<feature type="region of interest" description="Disordered" evidence="3">
    <location>
        <begin position="1"/>
        <end position="68"/>
    </location>
</feature>
<dbReference type="EMBL" id="KL198004">
    <property type="protein sequence ID" value="KDQ33153.1"/>
    <property type="molecule type" value="Genomic_DNA"/>
</dbReference>
<dbReference type="InterPro" id="IPR001680">
    <property type="entry name" value="WD40_rpt"/>
</dbReference>
<evidence type="ECO:0000256" key="1">
    <source>
        <dbReference type="ARBA" id="ARBA00022574"/>
    </source>
</evidence>
<dbReference type="InterPro" id="IPR036322">
    <property type="entry name" value="WD40_repeat_dom_sf"/>
</dbReference>
<evidence type="ECO:0000313" key="5">
    <source>
        <dbReference type="EMBL" id="KDQ33153.1"/>
    </source>
</evidence>
<name>A0A067NYK3_PLEO1</name>
<feature type="compositionally biased region" description="Basic and acidic residues" evidence="3">
    <location>
        <begin position="1"/>
        <end position="10"/>
    </location>
</feature>
<dbReference type="Proteomes" id="UP000027073">
    <property type="component" value="Unassembled WGS sequence"/>
</dbReference>
<dbReference type="AlphaFoldDB" id="A0A067NYK3"/>
<dbReference type="InterPro" id="IPR015943">
    <property type="entry name" value="WD40/YVTN_repeat-like_dom_sf"/>
</dbReference>
<dbReference type="OrthoDB" id="10260946at2759"/>
<keyword evidence="2" id="KW-0677">Repeat</keyword>
<evidence type="ECO:0000256" key="3">
    <source>
        <dbReference type="SAM" id="MobiDB-lite"/>
    </source>
</evidence>
<dbReference type="InterPro" id="IPR057544">
    <property type="entry name" value="Beta-prop_SPT8"/>
</dbReference>